<proteinExistence type="predicted"/>
<dbReference type="Pfam" id="PF22936">
    <property type="entry name" value="Pol_BBD"/>
    <property type="match status" value="1"/>
</dbReference>
<evidence type="ECO:0000313" key="4">
    <source>
        <dbReference type="Proteomes" id="UP001371456"/>
    </source>
</evidence>
<feature type="domain" description="GAG-pre-integrase" evidence="1">
    <location>
        <begin position="150"/>
        <end position="215"/>
    </location>
</feature>
<dbReference type="Pfam" id="PF13976">
    <property type="entry name" value="gag_pre-integrs"/>
    <property type="match status" value="1"/>
</dbReference>
<evidence type="ECO:0000259" key="1">
    <source>
        <dbReference type="Pfam" id="PF13976"/>
    </source>
</evidence>
<evidence type="ECO:0008006" key="5">
    <source>
        <dbReference type="Google" id="ProtNLM"/>
    </source>
</evidence>
<protein>
    <recommendedName>
        <fullName evidence="5">GAG-pre-integrase domain-containing protein</fullName>
    </recommendedName>
</protein>
<name>A0AAN8YCN5_SOLBU</name>
<keyword evidence="4" id="KW-1185">Reference proteome</keyword>
<dbReference type="AlphaFoldDB" id="A0AAN8YCN5"/>
<comment type="caution">
    <text evidence="3">The sequence shown here is derived from an EMBL/GenBank/DDBJ whole genome shotgun (WGS) entry which is preliminary data.</text>
</comment>
<organism evidence="3 4">
    <name type="scientific">Solanum bulbocastanum</name>
    <name type="common">Wild potato</name>
    <dbReference type="NCBI Taxonomy" id="147425"/>
    <lineage>
        <taxon>Eukaryota</taxon>
        <taxon>Viridiplantae</taxon>
        <taxon>Streptophyta</taxon>
        <taxon>Embryophyta</taxon>
        <taxon>Tracheophyta</taxon>
        <taxon>Spermatophyta</taxon>
        <taxon>Magnoliopsida</taxon>
        <taxon>eudicotyledons</taxon>
        <taxon>Gunneridae</taxon>
        <taxon>Pentapetalae</taxon>
        <taxon>asterids</taxon>
        <taxon>lamiids</taxon>
        <taxon>Solanales</taxon>
        <taxon>Solanaceae</taxon>
        <taxon>Solanoideae</taxon>
        <taxon>Solaneae</taxon>
        <taxon>Solanum</taxon>
    </lineage>
</organism>
<feature type="domain" description="Retrovirus-related Pol polyprotein from transposon TNT 1-94-like beta-barrel" evidence="2">
    <location>
        <begin position="72"/>
        <end position="143"/>
    </location>
</feature>
<dbReference type="InterPro" id="IPR054722">
    <property type="entry name" value="PolX-like_BBD"/>
</dbReference>
<gene>
    <name evidence="3" type="ORF">RDI58_018118</name>
</gene>
<dbReference type="InterPro" id="IPR025724">
    <property type="entry name" value="GAG-pre-integrase_dom"/>
</dbReference>
<accession>A0AAN8YCN5</accession>
<evidence type="ECO:0000313" key="3">
    <source>
        <dbReference type="EMBL" id="KAK6784663.1"/>
    </source>
</evidence>
<evidence type="ECO:0000259" key="2">
    <source>
        <dbReference type="Pfam" id="PF22936"/>
    </source>
</evidence>
<dbReference type="Proteomes" id="UP001371456">
    <property type="component" value="Unassembled WGS sequence"/>
</dbReference>
<dbReference type="EMBL" id="JBANQN010000007">
    <property type="protein sequence ID" value="KAK6784663.1"/>
    <property type="molecule type" value="Genomic_DNA"/>
</dbReference>
<sequence>MKIEGDESSSHRRRKVPSESLQRHYFEINIKSASTNHTALECRNSFNHSYVPNLLPKSFAAMNLEEVQPSIWYPDFGASAHMTNSPSLLSSSSPYSGSSQVMAGNGNLLSIISTDTSFLPTSSKLLRLNNVLYDKKTKQVLLHCKNNGSLYPVRSTSRRSCHVALSSAVSPSYLWHQHLGHPGECSLTALVRMVFINCNSSSVNSGCNVCHLGKQSKLLSSFS</sequence>
<reference evidence="3 4" key="1">
    <citation type="submission" date="2024-02" db="EMBL/GenBank/DDBJ databases">
        <title>de novo genome assembly of Solanum bulbocastanum strain 11H21.</title>
        <authorList>
            <person name="Hosaka A.J."/>
        </authorList>
    </citation>
    <scope>NUCLEOTIDE SEQUENCE [LARGE SCALE GENOMIC DNA]</scope>
    <source>
        <tissue evidence="3">Young leaves</tissue>
    </source>
</reference>